<sequence length="452" mass="52813">MKMQLTVQLVGLLGLIGSCLALENFVQTFSNERDCFPIMIHPSAKMAKLSAKVTKYEVSPEYTDVEDRNATHIIITAFRKIYFREVKYKGIYVPILKCSDEAIIRGYCEEEDRGQSIQIDKQDGLFTIEIIKDMELHENFFTTDENGVYCVRANAPWSKSFKLDIQLEDGYEQDINSRTRNLGVIWQTIISGCPILILTFLWISWAQNHPGGFKAIPYSVKIMLINGIFTIVQDVTSLFDMLVTLIITRNLLCNSFWLWMNNFIPYQWSGNFSHDKITHFEGVKTFLGIQFLLIVIFVLDLVGSCYFEMTTTTTSYHLIRSGLEMLWRVIVFLYLCFKLFPRYYNTTKKLKDSNQFRSPIYKQFRWFFLSEYIGTPSSYFLEAVLSLVMVGGLPKISAYRDNYMIDDEHLHLEPVVFIIMGVYATLWRGYVLLKYWTPSYFHQLETYKERGE</sequence>
<feature type="transmembrane region" description="Helical" evidence="1">
    <location>
        <begin position="414"/>
        <end position="433"/>
    </location>
</feature>
<name>A0A061BCC0_CYBFA</name>
<protein>
    <submittedName>
        <fullName evidence="3">CYFA0S27e00694g1_1</fullName>
    </submittedName>
</protein>
<gene>
    <name evidence="3" type="ORF">CYFA0S_27e00694g</name>
</gene>
<reference evidence="3" key="1">
    <citation type="journal article" date="2014" name="Genome Announc.">
        <title>Genome sequence of the yeast Cyberlindnera fabianii (Hansenula fabianii).</title>
        <authorList>
            <person name="Freel K.C."/>
            <person name="Sarilar V."/>
            <person name="Neuveglise C."/>
            <person name="Devillers H."/>
            <person name="Friedrich A."/>
            <person name="Schacherer J."/>
        </authorList>
    </citation>
    <scope>NUCLEOTIDE SEQUENCE</scope>
    <source>
        <strain evidence="3">YJS4271</strain>
    </source>
</reference>
<dbReference type="PROSITE" id="PS51257">
    <property type="entry name" value="PROKAR_LIPOPROTEIN"/>
    <property type="match status" value="1"/>
</dbReference>
<feature type="transmembrane region" description="Helical" evidence="1">
    <location>
        <begin position="286"/>
        <end position="306"/>
    </location>
</feature>
<keyword evidence="1" id="KW-1133">Transmembrane helix</keyword>
<dbReference type="OrthoDB" id="3982857at2759"/>
<evidence type="ECO:0000256" key="2">
    <source>
        <dbReference type="SAM" id="SignalP"/>
    </source>
</evidence>
<organism evidence="3">
    <name type="scientific">Cyberlindnera fabianii</name>
    <name type="common">Yeast</name>
    <name type="synonym">Hansenula fabianii</name>
    <dbReference type="NCBI Taxonomy" id="36022"/>
    <lineage>
        <taxon>Eukaryota</taxon>
        <taxon>Fungi</taxon>
        <taxon>Dikarya</taxon>
        <taxon>Ascomycota</taxon>
        <taxon>Saccharomycotina</taxon>
        <taxon>Saccharomycetes</taxon>
        <taxon>Phaffomycetales</taxon>
        <taxon>Phaffomycetaceae</taxon>
        <taxon>Cyberlindnera</taxon>
    </lineage>
</organism>
<proteinExistence type="predicted"/>
<dbReference type="VEuPathDB" id="FungiDB:BON22_5000"/>
<evidence type="ECO:0000256" key="1">
    <source>
        <dbReference type="SAM" id="Phobius"/>
    </source>
</evidence>
<dbReference type="EMBL" id="LK052912">
    <property type="protein sequence ID" value="CDR47006.1"/>
    <property type="molecule type" value="Genomic_DNA"/>
</dbReference>
<feature type="transmembrane region" description="Helical" evidence="1">
    <location>
        <begin position="366"/>
        <end position="394"/>
    </location>
</feature>
<feature type="signal peptide" evidence="2">
    <location>
        <begin position="1"/>
        <end position="21"/>
    </location>
</feature>
<dbReference type="AlphaFoldDB" id="A0A061BCC0"/>
<keyword evidence="2" id="KW-0732">Signal</keyword>
<accession>A0A061BCC0</accession>
<evidence type="ECO:0000313" key="3">
    <source>
        <dbReference type="EMBL" id="CDR47006.1"/>
    </source>
</evidence>
<feature type="transmembrane region" description="Helical" evidence="1">
    <location>
        <begin position="184"/>
        <end position="203"/>
    </location>
</feature>
<keyword evidence="1" id="KW-0472">Membrane</keyword>
<keyword evidence="1" id="KW-0812">Transmembrane</keyword>
<feature type="transmembrane region" description="Helical" evidence="1">
    <location>
        <begin position="326"/>
        <end position="345"/>
    </location>
</feature>
<dbReference type="PhylomeDB" id="A0A061BCC0"/>
<feature type="chain" id="PRO_5001594607" evidence="2">
    <location>
        <begin position="22"/>
        <end position="452"/>
    </location>
</feature>